<evidence type="ECO:0000256" key="4">
    <source>
        <dbReference type="ARBA" id="ARBA00023276"/>
    </source>
</evidence>
<dbReference type="InterPro" id="IPR005610">
    <property type="entry name" value="PSII_Psb28_class-1"/>
</dbReference>
<dbReference type="STRING" id="13035.Dacsa_1548"/>
<protein>
    <recommendedName>
        <fullName evidence="5">Photosystem II reaction center Psb28 protein</fullName>
    </recommendedName>
</protein>
<dbReference type="PATRIC" id="fig|13035.3.peg.1743"/>
<dbReference type="InterPro" id="IPR038676">
    <property type="entry name" value="Psb28_c1_sf"/>
</dbReference>
<dbReference type="EMBL" id="CP003944">
    <property type="protein sequence ID" value="AFZ50229.1"/>
    <property type="molecule type" value="Genomic_DNA"/>
</dbReference>
<evidence type="ECO:0000256" key="2">
    <source>
        <dbReference type="ARBA" id="ARBA00022531"/>
    </source>
</evidence>
<reference evidence="6" key="1">
    <citation type="submission" date="2012-04" db="EMBL/GenBank/DDBJ databases">
        <title>Finished genome of Dactylococcopsis salina PCC 8305.</title>
        <authorList>
            <consortium name="US DOE Joint Genome Institute"/>
            <person name="Gugger M."/>
            <person name="Coursin T."/>
            <person name="Rippka R."/>
            <person name="Tandeau De Marsac N."/>
            <person name="Huntemann M."/>
            <person name="Wei C.-L."/>
            <person name="Han J."/>
            <person name="Detter J.C."/>
            <person name="Han C."/>
            <person name="Tapia R."/>
            <person name="Daligault H."/>
            <person name="Chen A."/>
            <person name="Krypides N."/>
            <person name="Mavromatis K."/>
            <person name="Markowitz V."/>
            <person name="Szeto E."/>
            <person name="Ivanova N."/>
            <person name="Ovchinnikova G."/>
            <person name="Pagani I."/>
            <person name="Pati A."/>
            <person name="Goodwin L."/>
            <person name="Peters L."/>
            <person name="Pitluck S."/>
            <person name="Woyke T."/>
            <person name="Kerfeld C."/>
        </authorList>
    </citation>
    <scope>NUCLEOTIDE SEQUENCE [LARGE SCALE GENOMIC DNA]</scope>
    <source>
        <strain evidence="6">PCC 8305</strain>
    </source>
</reference>
<dbReference type="GO" id="GO:0009654">
    <property type="term" value="C:photosystem II oxygen evolving complex"/>
    <property type="evidence" value="ECO:0007669"/>
    <property type="project" value="InterPro"/>
</dbReference>
<dbReference type="AlphaFoldDB" id="K9YTM1"/>
<organism evidence="6 7">
    <name type="scientific">Dactylococcopsis salina (strain PCC 8305)</name>
    <name type="common">Myxobactron salinum</name>
    <dbReference type="NCBI Taxonomy" id="13035"/>
    <lineage>
        <taxon>Bacteria</taxon>
        <taxon>Bacillati</taxon>
        <taxon>Cyanobacteriota</taxon>
        <taxon>Cyanophyceae</taxon>
        <taxon>Nodosilineales</taxon>
        <taxon>Cymatolegaceae</taxon>
        <taxon>Dactylococcopsis</taxon>
    </lineage>
</organism>
<evidence type="ECO:0000256" key="5">
    <source>
        <dbReference type="RuleBase" id="RU003509"/>
    </source>
</evidence>
<comment type="similarity">
    <text evidence="5">Belongs to the Psb28 family.</text>
</comment>
<keyword evidence="3" id="KW-0472">Membrane</keyword>
<dbReference type="PANTHER" id="PTHR34963:SF2">
    <property type="entry name" value="PHOTOSYSTEM II REACTION CENTER PSB28 PROTEIN, CHLOROPLASTIC"/>
    <property type="match status" value="1"/>
</dbReference>
<evidence type="ECO:0000313" key="6">
    <source>
        <dbReference type="EMBL" id="AFZ50229.1"/>
    </source>
</evidence>
<dbReference type="Proteomes" id="UP000010482">
    <property type="component" value="Chromosome"/>
</dbReference>
<dbReference type="eggNOG" id="COG3310">
    <property type="taxonomic scope" value="Bacteria"/>
</dbReference>
<keyword evidence="7" id="KW-1185">Reference proteome</keyword>
<dbReference type="PANTHER" id="PTHR34963">
    <property type="match status" value="1"/>
</dbReference>
<dbReference type="HOGENOM" id="CLU_137323_0_0_3"/>
<keyword evidence="4 5" id="KW-0604">Photosystem II</keyword>
<dbReference type="KEGG" id="dsl:Dacsa_1548"/>
<evidence type="ECO:0000256" key="1">
    <source>
        <dbReference type="ARBA" id="ARBA00004170"/>
    </source>
</evidence>
<dbReference type="OrthoDB" id="559598at2"/>
<sequence>MTETLPTIEFFEGLPEEVSDVRLRKEKSTGCHNVLMIFEKLEALERFNSFRQRFSKALNLTDSEGKISVEPDSLRFIYGGPEGDDLQRVECSFVIEQDDHWDRFMRFMERYAEANGMGYQDQNNQ</sequence>
<gene>
    <name evidence="6" type="ORF">Dacsa_1548</name>
</gene>
<dbReference type="NCBIfam" id="TIGR03047">
    <property type="entry name" value="PS_II_psb28"/>
    <property type="match status" value="1"/>
</dbReference>
<evidence type="ECO:0000313" key="7">
    <source>
        <dbReference type="Proteomes" id="UP000010482"/>
    </source>
</evidence>
<evidence type="ECO:0000256" key="3">
    <source>
        <dbReference type="ARBA" id="ARBA00023136"/>
    </source>
</evidence>
<dbReference type="Gene3D" id="2.40.30.220">
    <property type="entry name" value="Photosystem II Psb28"/>
    <property type="match status" value="1"/>
</dbReference>
<dbReference type="RefSeq" id="WP_015229227.1">
    <property type="nucleotide sequence ID" value="NC_019780.1"/>
</dbReference>
<accession>K9YTM1</accession>
<proteinExistence type="inferred from homology"/>
<dbReference type="GO" id="GO:0015979">
    <property type="term" value="P:photosynthesis"/>
    <property type="evidence" value="ECO:0007669"/>
    <property type="project" value="UniProtKB-KW"/>
</dbReference>
<name>K9YTM1_DACS8</name>
<comment type="subcellular location">
    <subcellularLocation>
        <location evidence="1">Membrane</location>
        <topology evidence="1">Peripheral membrane protein</topology>
    </subcellularLocation>
</comment>
<keyword evidence="2 5" id="KW-0602">Photosynthesis</keyword>
<dbReference type="Pfam" id="PF03912">
    <property type="entry name" value="Psb28"/>
    <property type="match status" value="1"/>
</dbReference>